<keyword evidence="3" id="KW-1185">Reference proteome</keyword>
<feature type="compositionally biased region" description="Polar residues" evidence="1">
    <location>
        <begin position="72"/>
        <end position="83"/>
    </location>
</feature>
<protein>
    <submittedName>
        <fullName evidence="2">Uncharacterized protein</fullName>
    </submittedName>
</protein>
<evidence type="ECO:0000313" key="3">
    <source>
        <dbReference type="Proteomes" id="UP001055172"/>
    </source>
</evidence>
<comment type="caution">
    <text evidence="2">The sequence shown here is derived from an EMBL/GenBank/DDBJ whole genome shotgun (WGS) entry which is preliminary data.</text>
</comment>
<gene>
    <name evidence="2" type="ORF">ColLi_08164</name>
</gene>
<dbReference type="AlphaFoldDB" id="A0AA37GRZ0"/>
<dbReference type="Proteomes" id="UP001055172">
    <property type="component" value="Unassembled WGS sequence"/>
</dbReference>
<organism evidence="2 3">
    <name type="scientific">Colletotrichum liriopes</name>
    <dbReference type="NCBI Taxonomy" id="708192"/>
    <lineage>
        <taxon>Eukaryota</taxon>
        <taxon>Fungi</taxon>
        <taxon>Dikarya</taxon>
        <taxon>Ascomycota</taxon>
        <taxon>Pezizomycotina</taxon>
        <taxon>Sordariomycetes</taxon>
        <taxon>Hypocreomycetidae</taxon>
        <taxon>Glomerellales</taxon>
        <taxon>Glomerellaceae</taxon>
        <taxon>Colletotrichum</taxon>
        <taxon>Colletotrichum spaethianum species complex</taxon>
    </lineage>
</organism>
<feature type="region of interest" description="Disordered" evidence="1">
    <location>
        <begin position="66"/>
        <end position="128"/>
    </location>
</feature>
<evidence type="ECO:0000313" key="2">
    <source>
        <dbReference type="EMBL" id="GJC85326.1"/>
    </source>
</evidence>
<accession>A0AA37GRZ0</accession>
<evidence type="ECO:0000256" key="1">
    <source>
        <dbReference type="SAM" id="MobiDB-lite"/>
    </source>
</evidence>
<name>A0AA37GRZ0_9PEZI</name>
<sequence>MAHNYTWKRTGGFRSVREWEQLCLDPRRLIKNFPEDTLPSADGDRQYTTMHRQLQKDNISRFLEADKESPAASYQTLSQTPQAPSLVDYSTTSPASSPSTPRASPPPAVTYETCSTPTASPSDNNQSPGVVCRVAPCQGKAFNNIADLRSHNAKAHRYPCESGCLNVGYPSKRDRMSRHYGPSHGVGEKYTCGRCGKSIYRQCNHKRHLDRKQPCKAKPVAQEYVCGRCGDKTYNKEEHLWHLEQKGCKTKK</sequence>
<reference evidence="2 3" key="1">
    <citation type="submission" date="2021-07" db="EMBL/GenBank/DDBJ databases">
        <title>Genome data of Colletotrichum spaethianum.</title>
        <authorList>
            <person name="Utami Y.D."/>
            <person name="Hiruma K."/>
        </authorList>
    </citation>
    <scope>NUCLEOTIDE SEQUENCE [LARGE SCALE GENOMIC DNA]</scope>
    <source>
        <strain evidence="2 3">MAFF 242679</strain>
    </source>
</reference>
<dbReference type="EMBL" id="BPPX01000017">
    <property type="protein sequence ID" value="GJC85326.1"/>
    <property type="molecule type" value="Genomic_DNA"/>
</dbReference>
<proteinExistence type="predicted"/>
<feature type="compositionally biased region" description="Low complexity" evidence="1">
    <location>
        <begin position="90"/>
        <end position="102"/>
    </location>
</feature>
<feature type="compositionally biased region" description="Polar residues" evidence="1">
    <location>
        <begin position="112"/>
        <end position="128"/>
    </location>
</feature>